<dbReference type="NCBIfam" id="TIGR00445">
    <property type="entry name" value="mraY"/>
    <property type="match status" value="1"/>
</dbReference>
<evidence type="ECO:0000256" key="3">
    <source>
        <dbReference type="ARBA" id="ARBA00022679"/>
    </source>
</evidence>
<evidence type="ECO:0000256" key="7">
    <source>
        <dbReference type="HAMAP-Rule" id="MF_00038"/>
    </source>
</evidence>
<evidence type="ECO:0000256" key="4">
    <source>
        <dbReference type="ARBA" id="ARBA00022692"/>
    </source>
</evidence>
<keyword evidence="7" id="KW-0132">Cell division</keyword>
<comment type="caution">
    <text evidence="10">The sequence shown here is derived from an EMBL/GenBank/DDBJ whole genome shotgun (WGS) entry which is preliminary data.</text>
</comment>
<dbReference type="GO" id="GO:0071555">
    <property type="term" value="P:cell wall organization"/>
    <property type="evidence" value="ECO:0007669"/>
    <property type="project" value="UniProtKB-KW"/>
</dbReference>
<feature type="transmembrane region" description="Helical" evidence="7">
    <location>
        <begin position="199"/>
        <end position="218"/>
    </location>
</feature>
<dbReference type="AlphaFoldDB" id="A0A2H0V3G7"/>
<evidence type="ECO:0000256" key="1">
    <source>
        <dbReference type="ARBA" id="ARBA00004141"/>
    </source>
</evidence>
<keyword evidence="5 7" id="KW-1133">Transmembrane helix</keyword>
<feature type="transmembrane region" description="Helical" evidence="7">
    <location>
        <begin position="175"/>
        <end position="192"/>
    </location>
</feature>
<comment type="catalytic activity">
    <reaction evidence="7">
        <text>UDP-N-acetyl-alpha-D-muramoyl-L-alanyl-gamma-D-glutamyl-meso-2,6-diaminopimeloyl-D-alanyl-D-alanine + di-trans,octa-cis-undecaprenyl phosphate = di-trans,octa-cis-undecaprenyl diphospho-N-acetyl-alpha-D-muramoyl-L-alanyl-D-glutamyl-meso-2,6-diaminopimeloyl-D-alanyl-D-alanine + UMP</text>
        <dbReference type="Rhea" id="RHEA:28386"/>
        <dbReference type="ChEBI" id="CHEBI:57865"/>
        <dbReference type="ChEBI" id="CHEBI:60392"/>
        <dbReference type="ChEBI" id="CHEBI:61386"/>
        <dbReference type="ChEBI" id="CHEBI:61387"/>
        <dbReference type="EC" id="2.7.8.13"/>
    </reaction>
</comment>
<dbReference type="GO" id="GO:0051992">
    <property type="term" value="F:UDP-N-acetylmuramoyl-L-alanyl-D-glutamyl-meso-2,6-diaminopimelyl-D-alanyl-D-alanine:undecaprenyl-phosphate transferase activity"/>
    <property type="evidence" value="ECO:0007669"/>
    <property type="project" value="RHEA"/>
</dbReference>
<comment type="function">
    <text evidence="7">Catalyzes the initial step of the lipid cycle reactions in the biosynthesis of the cell wall peptidoglycan: transfers peptidoglycan precursor phospho-MurNAc-pentapeptide from UDP-MurNAc-pentapeptide onto the lipid carrier undecaprenyl phosphate, yielding undecaprenyl-pyrophosphoryl-MurNAc-pentapeptide, known as lipid I.</text>
</comment>
<dbReference type="InterPro" id="IPR018480">
    <property type="entry name" value="PNAcMuramoyl-5peptid_Trfase_CS"/>
</dbReference>
<feature type="transmembrane region" description="Helical" evidence="7">
    <location>
        <begin position="6"/>
        <end position="32"/>
    </location>
</feature>
<keyword evidence="7" id="KW-0573">Peptidoglycan synthesis</keyword>
<keyword evidence="6 7" id="KW-0472">Membrane</keyword>
<dbReference type="GO" id="GO:0005886">
    <property type="term" value="C:plasma membrane"/>
    <property type="evidence" value="ECO:0007669"/>
    <property type="project" value="UniProtKB-SubCell"/>
</dbReference>
<keyword evidence="7" id="KW-0131">Cell cycle</keyword>
<dbReference type="Pfam" id="PF00953">
    <property type="entry name" value="Glycos_transf_4"/>
    <property type="match status" value="1"/>
</dbReference>
<keyword evidence="7" id="KW-0961">Cell wall biogenesis/degradation</keyword>
<dbReference type="HAMAP" id="MF_00038">
    <property type="entry name" value="MraY"/>
    <property type="match status" value="1"/>
</dbReference>
<dbReference type="GO" id="GO:0009252">
    <property type="term" value="P:peptidoglycan biosynthetic process"/>
    <property type="evidence" value="ECO:0007669"/>
    <property type="project" value="UniProtKB-UniRule"/>
</dbReference>
<sequence length="349" mass="38669">METALVFKLGILSTISFLLAMWFTPVLVHFLYKFNLGKQIRSSKSAPIFAKFHKNKAGTPTMGGILVWATVAFVTLLTFVLSQAFPTEFFQRFDFLSREQTLLPLGVLILAALIGLLDDWMGVKKIGPKGGGMSVLFRLGLYTIVAVIAALWFYFKLDWDVFHVPFLGNYILGWWYIPLFVFIVVSTAFSINETDGLDGLAGGILSIAFAAMGAMAITQSRFDLATFCAVIVGALLAFLWFNINPAKFFMGDTGAMSLGITLGVIAMYTNTAILLLLILLVPVLETLSVIIQVLSKKFRHKKVFHSAPFHHHLQAIGWPETQIVMRLWVIGTVASVIGVAIFLLDKGWY</sequence>
<feature type="binding site" evidence="9">
    <location>
        <position position="252"/>
    </location>
    <ligand>
        <name>Mg(2+)</name>
        <dbReference type="ChEBI" id="CHEBI:18420"/>
    </ligand>
</feature>
<dbReference type="GO" id="GO:0051301">
    <property type="term" value="P:cell division"/>
    <property type="evidence" value="ECO:0007669"/>
    <property type="project" value="UniProtKB-KW"/>
</dbReference>
<dbReference type="PANTHER" id="PTHR22926:SF5">
    <property type="entry name" value="PHOSPHO-N-ACETYLMURAMOYL-PENTAPEPTIDE-TRANSFERASE HOMOLOG"/>
    <property type="match status" value="1"/>
</dbReference>
<dbReference type="UniPathway" id="UPA00219"/>
<feature type="transmembrane region" description="Helical" evidence="7">
    <location>
        <begin position="61"/>
        <end position="82"/>
    </location>
</feature>
<evidence type="ECO:0000313" key="11">
    <source>
        <dbReference type="Proteomes" id="UP000229901"/>
    </source>
</evidence>
<feature type="transmembrane region" description="Helical" evidence="7">
    <location>
        <begin position="102"/>
        <end position="123"/>
    </location>
</feature>
<comment type="subcellular location">
    <subcellularLocation>
        <location evidence="7">Cell membrane</location>
        <topology evidence="7">Multi-pass membrane protein</topology>
    </subcellularLocation>
    <subcellularLocation>
        <location evidence="1">Membrane</location>
        <topology evidence="1">Multi-pass membrane protein</topology>
    </subcellularLocation>
</comment>
<comment type="similarity">
    <text evidence="2 7">Belongs to the glycosyltransferase 4 family. MraY subfamily.</text>
</comment>
<dbReference type="Pfam" id="PF10555">
    <property type="entry name" value="MraY_sig1"/>
    <property type="match status" value="1"/>
</dbReference>
<evidence type="ECO:0000256" key="2">
    <source>
        <dbReference type="ARBA" id="ARBA00005583"/>
    </source>
</evidence>
<reference evidence="11" key="1">
    <citation type="submission" date="2017-09" db="EMBL/GenBank/DDBJ databases">
        <title>Depth-based differentiation of microbial function through sediment-hosted aquifers and enrichment of novel symbionts in the deep terrestrial subsurface.</title>
        <authorList>
            <person name="Probst A.J."/>
            <person name="Ladd B."/>
            <person name="Jarett J.K."/>
            <person name="Geller-Mcgrath D.E."/>
            <person name="Sieber C.M.K."/>
            <person name="Emerson J.B."/>
            <person name="Anantharaman K."/>
            <person name="Thomas B.C."/>
            <person name="Malmstrom R."/>
            <person name="Stieglmeier M."/>
            <person name="Klingl A."/>
            <person name="Woyke T."/>
            <person name="Ryan C.M."/>
            <person name="Banfield J.F."/>
        </authorList>
    </citation>
    <scope>NUCLEOTIDE SEQUENCE [LARGE SCALE GENOMIC DNA]</scope>
</reference>
<evidence type="ECO:0000256" key="8">
    <source>
        <dbReference type="NCBIfam" id="TIGR00445"/>
    </source>
</evidence>
<dbReference type="EMBL" id="PFAP01000047">
    <property type="protein sequence ID" value="PIR93623.1"/>
    <property type="molecule type" value="Genomic_DNA"/>
</dbReference>
<proteinExistence type="inferred from homology"/>
<comment type="cofactor">
    <cofactor evidence="7 9">
        <name>Mg(2+)</name>
        <dbReference type="ChEBI" id="CHEBI:18420"/>
    </cofactor>
</comment>
<feature type="transmembrane region" description="Helical" evidence="7">
    <location>
        <begin position="224"/>
        <end position="241"/>
    </location>
</feature>
<name>A0A2H0V3G7_9BACT</name>
<keyword evidence="7 9" id="KW-0460">Magnesium</keyword>
<dbReference type="GO" id="GO:0008963">
    <property type="term" value="F:phospho-N-acetylmuramoyl-pentapeptide-transferase activity"/>
    <property type="evidence" value="ECO:0007669"/>
    <property type="project" value="UniProtKB-UniRule"/>
</dbReference>
<accession>A0A2H0V3G7</accession>
<organism evidence="10 11">
    <name type="scientific">Candidatus Falkowbacteria bacterium CG10_big_fil_rev_8_21_14_0_10_39_11</name>
    <dbReference type="NCBI Taxonomy" id="1974565"/>
    <lineage>
        <taxon>Bacteria</taxon>
        <taxon>Candidatus Falkowiibacteriota</taxon>
    </lineage>
</organism>
<keyword evidence="4 7" id="KW-0812">Transmembrane</keyword>
<keyword evidence="7 9" id="KW-0479">Metal-binding</keyword>
<keyword evidence="7" id="KW-0133">Cell shape</keyword>
<evidence type="ECO:0000256" key="5">
    <source>
        <dbReference type="ARBA" id="ARBA00022989"/>
    </source>
</evidence>
<keyword evidence="7" id="KW-1003">Cell membrane</keyword>
<evidence type="ECO:0000256" key="6">
    <source>
        <dbReference type="ARBA" id="ARBA00023136"/>
    </source>
</evidence>
<protein>
    <recommendedName>
        <fullName evidence="7 8">Phospho-N-acetylmuramoyl-pentapeptide-transferase</fullName>
        <ecNumber evidence="7 8">2.7.8.13</ecNumber>
    </recommendedName>
    <alternativeName>
        <fullName evidence="7">UDP-MurNAc-pentapeptide phosphotransferase</fullName>
    </alternativeName>
</protein>
<feature type="transmembrane region" description="Helical" evidence="7">
    <location>
        <begin position="135"/>
        <end position="155"/>
    </location>
</feature>
<dbReference type="InterPro" id="IPR000715">
    <property type="entry name" value="Glycosyl_transferase_4"/>
</dbReference>
<feature type="transmembrane region" description="Helical" evidence="7">
    <location>
        <begin position="248"/>
        <end position="268"/>
    </location>
</feature>
<evidence type="ECO:0000313" key="10">
    <source>
        <dbReference type="EMBL" id="PIR93623.1"/>
    </source>
</evidence>
<keyword evidence="3 7" id="KW-0808">Transferase</keyword>
<dbReference type="GO" id="GO:0046872">
    <property type="term" value="F:metal ion binding"/>
    <property type="evidence" value="ECO:0007669"/>
    <property type="project" value="UniProtKB-KW"/>
</dbReference>
<comment type="pathway">
    <text evidence="7">Cell wall biogenesis; peptidoglycan biosynthesis.</text>
</comment>
<dbReference type="Proteomes" id="UP000229901">
    <property type="component" value="Unassembled WGS sequence"/>
</dbReference>
<evidence type="ECO:0000256" key="9">
    <source>
        <dbReference type="PIRSR" id="PIRSR600715-1"/>
    </source>
</evidence>
<dbReference type="GO" id="GO:0008360">
    <property type="term" value="P:regulation of cell shape"/>
    <property type="evidence" value="ECO:0007669"/>
    <property type="project" value="UniProtKB-KW"/>
</dbReference>
<dbReference type="PANTHER" id="PTHR22926">
    <property type="entry name" value="PHOSPHO-N-ACETYLMURAMOYL-PENTAPEPTIDE-TRANSFERASE"/>
    <property type="match status" value="1"/>
</dbReference>
<dbReference type="InterPro" id="IPR003524">
    <property type="entry name" value="PNAcMuramoyl-5peptid_Trfase"/>
</dbReference>
<dbReference type="CDD" id="cd06852">
    <property type="entry name" value="GT_MraY"/>
    <property type="match status" value="1"/>
</dbReference>
<gene>
    <name evidence="7 10" type="primary">mraY</name>
    <name evidence="10" type="ORF">COT97_05660</name>
</gene>
<feature type="transmembrane region" description="Helical" evidence="7">
    <location>
        <begin position="323"/>
        <end position="344"/>
    </location>
</feature>
<dbReference type="EC" id="2.7.8.13" evidence="7 8"/>
<feature type="binding site" evidence="9">
    <location>
        <position position="192"/>
    </location>
    <ligand>
        <name>Mg(2+)</name>
        <dbReference type="ChEBI" id="CHEBI:18420"/>
    </ligand>
</feature>